<dbReference type="RefSeq" id="WP_132827806.1">
    <property type="nucleotide sequence ID" value="NZ_SMFP01000003.1"/>
</dbReference>
<evidence type="ECO:0000256" key="1">
    <source>
        <dbReference type="ARBA" id="ARBA00006096"/>
    </source>
</evidence>
<sequence>MNIKVSRRWILAGLGAAAMPGAALSGSPAASLRPRMRAADFAARASGGAEGVIARFGLPGQVGCAVADVTSGAHLDSVQGSSGLPPASVAKIVTSLYALDQLGGNHRFLTRVIATGPVQDGVLRGDLVLVGGGDPTLDTNALADMAARMKRAGLREVRGRFLIYDGALPYVRSIDAEQPDHLSYSPAVSGIALNFNRVHFQWTQGAKGYEVALDARSDRYRPEVAMARMRVEKRQLPVYTYRDQGGIDDWTVASTALGKGGSRWLPVRKPGLYAGDVFHTLARAHGIALPKPEMARRLPTGTELARQTSAPLREVLRLMLKYSNNLTAEMVGMSASAAGGTPPTSLRASAEKMSRWAADNLGMNDTHMVDHSGLSDASRMTARDLVTALVQVRRHGILKPLLKPFPMRDARGKLVQNHPIQVDAKTGTLNFVSGLGGFLTTPDGTELAFAIFTADLDSRTRSKRSQDEIPRGARPWNRKSKQLQQKLIEHWGAMHHG</sequence>
<keyword evidence="6" id="KW-1185">Reference proteome</keyword>
<dbReference type="PROSITE" id="PS51318">
    <property type="entry name" value="TAT"/>
    <property type="match status" value="1"/>
</dbReference>
<comment type="similarity">
    <text evidence="1">Belongs to the peptidase S13 family.</text>
</comment>
<dbReference type="PANTHER" id="PTHR30023:SF0">
    <property type="entry name" value="PENICILLIN-SENSITIVE CARBOXYPEPTIDASE A"/>
    <property type="match status" value="1"/>
</dbReference>
<dbReference type="PANTHER" id="PTHR30023">
    <property type="entry name" value="D-ALANYL-D-ALANINE CARBOXYPEPTIDASE"/>
    <property type="match status" value="1"/>
</dbReference>
<dbReference type="InterPro" id="IPR006311">
    <property type="entry name" value="TAT_signal"/>
</dbReference>
<keyword evidence="4" id="KW-0732">Signal</keyword>
<proteinExistence type="inferred from homology"/>
<keyword evidence="2 5" id="KW-0378">Hydrolase</keyword>
<dbReference type="Pfam" id="PF02113">
    <property type="entry name" value="Peptidase_S13"/>
    <property type="match status" value="1"/>
</dbReference>
<dbReference type="PRINTS" id="PR00922">
    <property type="entry name" value="DADACBPTASE3"/>
</dbReference>
<feature type="region of interest" description="Disordered" evidence="3">
    <location>
        <begin position="460"/>
        <end position="480"/>
    </location>
</feature>
<evidence type="ECO:0000256" key="2">
    <source>
        <dbReference type="ARBA" id="ARBA00022801"/>
    </source>
</evidence>
<accession>A0A4R5EX58</accession>
<dbReference type="NCBIfam" id="TIGR00666">
    <property type="entry name" value="PBP4"/>
    <property type="match status" value="1"/>
</dbReference>
<gene>
    <name evidence="5" type="primary">dacB</name>
    <name evidence="5" type="ORF">E1B25_05750</name>
</gene>
<name>A0A4R5EX58_9RHOB</name>
<dbReference type="AlphaFoldDB" id="A0A4R5EX58"/>
<dbReference type="OrthoDB" id="5372081at2"/>
<reference evidence="5 6" key="1">
    <citation type="submission" date="2019-03" db="EMBL/GenBank/DDBJ databases">
        <authorList>
            <person name="Zhang S."/>
        </authorList>
    </citation>
    <scope>NUCLEOTIDE SEQUENCE [LARGE SCALE GENOMIC DNA]</scope>
    <source>
        <strain evidence="5 6">S4J41</strain>
    </source>
</reference>
<dbReference type="GO" id="GO:0009002">
    <property type="term" value="F:serine-type D-Ala-D-Ala carboxypeptidase activity"/>
    <property type="evidence" value="ECO:0007669"/>
    <property type="project" value="UniProtKB-EC"/>
</dbReference>
<keyword evidence="5" id="KW-0645">Protease</keyword>
<dbReference type="InterPro" id="IPR000667">
    <property type="entry name" value="Peptidase_S13"/>
</dbReference>
<feature type="compositionally biased region" description="Basic and acidic residues" evidence="3">
    <location>
        <begin position="460"/>
        <end position="471"/>
    </location>
</feature>
<dbReference type="EMBL" id="SMFP01000003">
    <property type="protein sequence ID" value="TDE39554.1"/>
    <property type="molecule type" value="Genomic_DNA"/>
</dbReference>
<dbReference type="GO" id="GO:0006508">
    <property type="term" value="P:proteolysis"/>
    <property type="evidence" value="ECO:0007669"/>
    <property type="project" value="InterPro"/>
</dbReference>
<feature type="signal peptide" evidence="4">
    <location>
        <begin position="1"/>
        <end position="25"/>
    </location>
</feature>
<organism evidence="5 6">
    <name type="scientific">Antarcticimicrobium sediminis</name>
    <dbReference type="NCBI Taxonomy" id="2546227"/>
    <lineage>
        <taxon>Bacteria</taxon>
        <taxon>Pseudomonadati</taxon>
        <taxon>Pseudomonadota</taxon>
        <taxon>Alphaproteobacteria</taxon>
        <taxon>Rhodobacterales</taxon>
        <taxon>Paracoccaceae</taxon>
        <taxon>Antarcticimicrobium</taxon>
    </lineage>
</organism>
<feature type="chain" id="PRO_5020641695" evidence="4">
    <location>
        <begin position="26"/>
        <end position="497"/>
    </location>
</feature>
<dbReference type="Gene3D" id="3.40.710.10">
    <property type="entry name" value="DD-peptidase/beta-lactamase superfamily"/>
    <property type="match status" value="1"/>
</dbReference>
<evidence type="ECO:0000313" key="5">
    <source>
        <dbReference type="EMBL" id="TDE39554.1"/>
    </source>
</evidence>
<evidence type="ECO:0000256" key="3">
    <source>
        <dbReference type="SAM" id="MobiDB-lite"/>
    </source>
</evidence>
<protein>
    <submittedName>
        <fullName evidence="5">D-alanyl-D-alanine carboxypeptidase/D-alanyl-D-alanine-endopeptidase</fullName>
        <ecNumber evidence="5">3.4.16.4</ecNumber>
    </submittedName>
</protein>
<dbReference type="Gene3D" id="3.50.80.20">
    <property type="entry name" value="D-Ala-D-Ala carboxypeptidase C, peptidase S13"/>
    <property type="match status" value="1"/>
</dbReference>
<keyword evidence="5" id="KW-0121">Carboxypeptidase</keyword>
<dbReference type="Proteomes" id="UP000294662">
    <property type="component" value="Unassembled WGS sequence"/>
</dbReference>
<dbReference type="EC" id="3.4.16.4" evidence="5"/>
<evidence type="ECO:0000313" key="6">
    <source>
        <dbReference type="Proteomes" id="UP000294662"/>
    </source>
</evidence>
<dbReference type="InterPro" id="IPR012338">
    <property type="entry name" value="Beta-lactam/transpept-like"/>
</dbReference>
<dbReference type="SUPFAM" id="SSF56601">
    <property type="entry name" value="beta-lactamase/transpeptidase-like"/>
    <property type="match status" value="1"/>
</dbReference>
<dbReference type="GO" id="GO:0000270">
    <property type="term" value="P:peptidoglycan metabolic process"/>
    <property type="evidence" value="ECO:0007669"/>
    <property type="project" value="TreeGrafter"/>
</dbReference>
<evidence type="ECO:0000256" key="4">
    <source>
        <dbReference type="SAM" id="SignalP"/>
    </source>
</evidence>
<comment type="caution">
    <text evidence="5">The sequence shown here is derived from an EMBL/GenBank/DDBJ whole genome shotgun (WGS) entry which is preliminary data.</text>
</comment>